<dbReference type="Proteomes" id="UP001142462">
    <property type="component" value="Unassembled WGS sequence"/>
</dbReference>
<feature type="domain" description="Serine aminopeptidase S33" evidence="1">
    <location>
        <begin position="22"/>
        <end position="264"/>
    </location>
</feature>
<dbReference type="PANTHER" id="PTHR11614">
    <property type="entry name" value="PHOSPHOLIPASE-RELATED"/>
    <property type="match status" value="1"/>
</dbReference>
<sequence>MPEFVDAHGVAIVYDVYEPEGRPRGVVQVLHGVGEHAGRYAALAETLTGAGFAVYADDHRGHGRTGMRQHGDAAKLGRLGVGGHRAAVDAVWQLSRRIRDERPGLPLVLLGHSWGSFLAQILFDAHPEAYDAVVLVGSSLRWPGALNPGDLNAPWKAPGATGVEWLSTDPAVQKAFLDDPLTVNVPLVKLFGVVEAARIYGRPRRDLRERAGADVPVLLLVGRDDTVGGPRGVRKLAQAYRERAGLTDVTTLVYDGRHEILNEPVQGRVRADILAWLDARVPARS</sequence>
<protein>
    <recommendedName>
        <fullName evidence="1">Serine aminopeptidase S33 domain-containing protein</fullName>
    </recommendedName>
</protein>
<dbReference type="InterPro" id="IPR022742">
    <property type="entry name" value="Hydrolase_4"/>
</dbReference>
<organism evidence="2 3">
    <name type="scientific">Microbacterium barkeri</name>
    <dbReference type="NCBI Taxonomy" id="33917"/>
    <lineage>
        <taxon>Bacteria</taxon>
        <taxon>Bacillati</taxon>
        <taxon>Actinomycetota</taxon>
        <taxon>Actinomycetes</taxon>
        <taxon>Micrococcales</taxon>
        <taxon>Microbacteriaceae</taxon>
        <taxon>Microbacterium</taxon>
    </lineage>
</organism>
<dbReference type="Pfam" id="PF12146">
    <property type="entry name" value="Hydrolase_4"/>
    <property type="match status" value="1"/>
</dbReference>
<name>A0A9W6H5G4_9MICO</name>
<dbReference type="EMBL" id="BSEJ01000015">
    <property type="protein sequence ID" value="GLJ62632.1"/>
    <property type="molecule type" value="Genomic_DNA"/>
</dbReference>
<dbReference type="Gene3D" id="3.40.50.1820">
    <property type="entry name" value="alpha/beta hydrolase"/>
    <property type="match status" value="1"/>
</dbReference>
<evidence type="ECO:0000259" key="1">
    <source>
        <dbReference type="Pfam" id="PF12146"/>
    </source>
</evidence>
<accession>A0A9W6H5G4</accession>
<proteinExistence type="predicted"/>
<comment type="caution">
    <text evidence="2">The sequence shown here is derived from an EMBL/GenBank/DDBJ whole genome shotgun (WGS) entry which is preliminary data.</text>
</comment>
<dbReference type="SUPFAM" id="SSF53474">
    <property type="entry name" value="alpha/beta-Hydrolases"/>
    <property type="match status" value="1"/>
</dbReference>
<reference evidence="2" key="1">
    <citation type="journal article" date="2014" name="Int. J. Syst. Evol. Microbiol.">
        <title>Complete genome sequence of Corynebacterium casei LMG S-19264T (=DSM 44701T), isolated from a smear-ripened cheese.</title>
        <authorList>
            <consortium name="US DOE Joint Genome Institute (JGI-PGF)"/>
            <person name="Walter F."/>
            <person name="Albersmeier A."/>
            <person name="Kalinowski J."/>
            <person name="Ruckert C."/>
        </authorList>
    </citation>
    <scope>NUCLEOTIDE SEQUENCE</scope>
    <source>
        <strain evidence="2">VKM Ac-1020</strain>
    </source>
</reference>
<gene>
    <name evidence="2" type="ORF">GCM10017576_27630</name>
</gene>
<dbReference type="InterPro" id="IPR051044">
    <property type="entry name" value="MAG_DAG_Lipase"/>
</dbReference>
<dbReference type="AlphaFoldDB" id="A0A9W6H5G4"/>
<keyword evidence="3" id="KW-1185">Reference proteome</keyword>
<reference evidence="2" key="2">
    <citation type="submission" date="2023-01" db="EMBL/GenBank/DDBJ databases">
        <authorList>
            <person name="Sun Q."/>
            <person name="Evtushenko L."/>
        </authorList>
    </citation>
    <scope>NUCLEOTIDE SEQUENCE</scope>
    <source>
        <strain evidence="2">VKM Ac-1020</strain>
    </source>
</reference>
<dbReference type="RefSeq" id="WP_271174322.1">
    <property type="nucleotide sequence ID" value="NZ_BSEJ01000015.1"/>
</dbReference>
<evidence type="ECO:0000313" key="2">
    <source>
        <dbReference type="EMBL" id="GLJ62632.1"/>
    </source>
</evidence>
<dbReference type="InterPro" id="IPR029058">
    <property type="entry name" value="AB_hydrolase_fold"/>
</dbReference>
<evidence type="ECO:0000313" key="3">
    <source>
        <dbReference type="Proteomes" id="UP001142462"/>
    </source>
</evidence>